<dbReference type="GO" id="GO:0016757">
    <property type="term" value="F:glycosyltransferase activity"/>
    <property type="evidence" value="ECO:0007669"/>
    <property type="project" value="UniProtKB-KW"/>
</dbReference>
<dbReference type="InterPro" id="IPR001173">
    <property type="entry name" value="Glyco_trans_2-like"/>
</dbReference>
<gene>
    <name evidence="5" type="ORF">CD33_18510</name>
</gene>
<keyword evidence="2" id="KW-0328">Glycosyltransferase</keyword>
<dbReference type="Pfam" id="PF00535">
    <property type="entry name" value="Glycos_transf_2"/>
    <property type="match status" value="1"/>
</dbReference>
<comment type="similarity">
    <text evidence="1">Belongs to the glycosyltransferase 2 family.</text>
</comment>
<dbReference type="CDD" id="cd00761">
    <property type="entry name" value="Glyco_tranf_GTA_type"/>
    <property type="match status" value="1"/>
</dbReference>
<dbReference type="EMBL" id="JPVO01000055">
    <property type="protein sequence ID" value="KGR73997.1"/>
    <property type="molecule type" value="Genomic_DNA"/>
</dbReference>
<keyword evidence="6" id="KW-1185">Reference proteome</keyword>
<dbReference type="PANTHER" id="PTHR22916">
    <property type="entry name" value="GLYCOSYLTRANSFERASE"/>
    <property type="match status" value="1"/>
</dbReference>
<name>A0A0A3IGN5_9BACL</name>
<feature type="domain" description="Glycosyltransferase 2-like" evidence="4">
    <location>
        <begin position="1"/>
        <end position="112"/>
    </location>
</feature>
<protein>
    <recommendedName>
        <fullName evidence="4">Glycosyltransferase 2-like domain-containing protein</fullName>
    </recommendedName>
</protein>
<evidence type="ECO:0000259" key="4">
    <source>
        <dbReference type="Pfam" id="PF00535"/>
    </source>
</evidence>
<proteinExistence type="inferred from homology"/>
<keyword evidence="3" id="KW-0808">Transferase</keyword>
<accession>A0A0A3IGN5</accession>
<dbReference type="AlphaFoldDB" id="A0A0A3IGN5"/>
<dbReference type="Gene3D" id="3.90.550.10">
    <property type="entry name" value="Spore Coat Polysaccharide Biosynthesis Protein SpsA, Chain A"/>
    <property type="match status" value="1"/>
</dbReference>
<dbReference type="eggNOG" id="COG1216">
    <property type="taxonomic scope" value="Bacteria"/>
</dbReference>
<evidence type="ECO:0000256" key="1">
    <source>
        <dbReference type="ARBA" id="ARBA00006739"/>
    </source>
</evidence>
<dbReference type="InterPro" id="IPR029044">
    <property type="entry name" value="Nucleotide-diphossugar_trans"/>
</dbReference>
<evidence type="ECO:0000313" key="5">
    <source>
        <dbReference type="EMBL" id="KGR73997.1"/>
    </source>
</evidence>
<dbReference type="SUPFAM" id="SSF53448">
    <property type="entry name" value="Nucleotide-diphospho-sugar transferases"/>
    <property type="match status" value="1"/>
</dbReference>
<evidence type="ECO:0000256" key="3">
    <source>
        <dbReference type="ARBA" id="ARBA00022679"/>
    </source>
</evidence>
<sequence length="346" mass="40431">MYNIEEYVEECIESLVSQTFKDLEIILVDDGSNDGTYVIAEKFARSYSHVKVLTKPNGGLSSARNFGLSYAKGEYVAFIDGDDYVLPNMFELMYQSACENGSDMVMSSFMRLVEDGTLSIDLETTQQNLFSENRCIHGKEEILQKILTTMLGVLPEADIDVALNSCVWRNLYRKKILDDLSIVFKSEREYISEDIIFHLDLLPHLQIISTVCQPLYIYRFNRNSLTKKYRPDRFLKECHLYEFLMDKVSGNNLLSDIDLRLKRSFIGRVRNCILSEIYGNEVENFWRKNKNIQEIIKNEIVVEVLQDFPIHRLNLKLRVFTNMMKYNQSIGLFILGLLYKKRYLKK</sequence>
<evidence type="ECO:0000256" key="2">
    <source>
        <dbReference type="ARBA" id="ARBA00022676"/>
    </source>
</evidence>
<dbReference type="PANTHER" id="PTHR22916:SF51">
    <property type="entry name" value="GLYCOSYLTRANSFERASE EPSH-RELATED"/>
    <property type="match status" value="1"/>
</dbReference>
<dbReference type="Proteomes" id="UP000030408">
    <property type="component" value="Unassembled WGS sequence"/>
</dbReference>
<reference evidence="5 6" key="1">
    <citation type="submission" date="2014-02" db="EMBL/GenBank/DDBJ databases">
        <title>Draft genome sequence of Lysinibacillus sinduriensis JCM 15800.</title>
        <authorList>
            <person name="Zhang F."/>
            <person name="Wang G."/>
            <person name="Zhang L."/>
        </authorList>
    </citation>
    <scope>NUCLEOTIDE SEQUENCE [LARGE SCALE GENOMIC DNA]</scope>
    <source>
        <strain evidence="5 6">JCM 15800</strain>
    </source>
</reference>
<evidence type="ECO:0000313" key="6">
    <source>
        <dbReference type="Proteomes" id="UP000030408"/>
    </source>
</evidence>
<comment type="caution">
    <text evidence="5">The sequence shown here is derived from an EMBL/GenBank/DDBJ whole genome shotgun (WGS) entry which is preliminary data.</text>
</comment>
<organism evidence="5 6">
    <name type="scientific">Ureibacillus sinduriensis BLB-1 = JCM 15800</name>
    <dbReference type="NCBI Taxonomy" id="1384057"/>
    <lineage>
        <taxon>Bacteria</taxon>
        <taxon>Bacillati</taxon>
        <taxon>Bacillota</taxon>
        <taxon>Bacilli</taxon>
        <taxon>Bacillales</taxon>
        <taxon>Caryophanaceae</taxon>
        <taxon>Ureibacillus</taxon>
    </lineage>
</organism>
<dbReference type="STRING" id="1384057.CD33_18510"/>